<evidence type="ECO:0000313" key="3">
    <source>
        <dbReference type="Proteomes" id="UP001446205"/>
    </source>
</evidence>
<reference evidence="2 3" key="1">
    <citation type="submission" date="2024-04" db="EMBL/GenBank/DDBJ databases">
        <authorList>
            <person name="Abashina T."/>
            <person name="Shaikin A."/>
        </authorList>
    </citation>
    <scope>NUCLEOTIDE SEQUENCE [LARGE SCALE GENOMIC DNA]</scope>
    <source>
        <strain evidence="2 3">AAFK</strain>
    </source>
</reference>
<dbReference type="GO" id="GO:0016779">
    <property type="term" value="F:nucleotidyltransferase activity"/>
    <property type="evidence" value="ECO:0007669"/>
    <property type="project" value="UniProtKB-KW"/>
</dbReference>
<name>A0ABU9D6E8_9PROT</name>
<dbReference type="SUPFAM" id="SSF81301">
    <property type="entry name" value="Nucleotidyltransferase"/>
    <property type="match status" value="1"/>
</dbReference>
<organism evidence="2 3">
    <name type="scientific">Thermithiobacillus plumbiphilus</name>
    <dbReference type="NCBI Taxonomy" id="1729899"/>
    <lineage>
        <taxon>Bacteria</taxon>
        <taxon>Pseudomonadati</taxon>
        <taxon>Pseudomonadota</taxon>
        <taxon>Acidithiobacillia</taxon>
        <taxon>Acidithiobacillales</taxon>
        <taxon>Thermithiobacillaceae</taxon>
        <taxon>Thermithiobacillus</taxon>
    </lineage>
</organism>
<evidence type="ECO:0000313" key="2">
    <source>
        <dbReference type="EMBL" id="MEK8088979.1"/>
    </source>
</evidence>
<proteinExistence type="predicted"/>
<dbReference type="Proteomes" id="UP001446205">
    <property type="component" value="Unassembled WGS sequence"/>
</dbReference>
<keyword evidence="2" id="KW-0808">Transferase</keyword>
<protein>
    <submittedName>
        <fullName evidence="2">Nucleotidyltransferase domain-containing protein</fullName>
        <ecNumber evidence="2">2.7.7.-</ecNumber>
    </submittedName>
</protein>
<comment type="caution">
    <text evidence="2">The sequence shown here is derived from an EMBL/GenBank/DDBJ whole genome shotgun (WGS) entry which is preliminary data.</text>
</comment>
<keyword evidence="2" id="KW-0548">Nucleotidyltransferase</keyword>
<feature type="domain" description="Polymerase nucleotidyl transferase" evidence="1">
    <location>
        <begin position="11"/>
        <end position="77"/>
    </location>
</feature>
<dbReference type="EC" id="2.7.7.-" evidence="2"/>
<dbReference type="Pfam" id="PF01909">
    <property type="entry name" value="NTP_transf_2"/>
    <property type="match status" value="1"/>
</dbReference>
<evidence type="ECO:0000259" key="1">
    <source>
        <dbReference type="Pfam" id="PF01909"/>
    </source>
</evidence>
<dbReference type="RefSeq" id="WP_341370046.1">
    <property type="nucleotide sequence ID" value="NZ_JBBPCO010000003.1"/>
</dbReference>
<dbReference type="Gene3D" id="3.30.460.10">
    <property type="entry name" value="Beta Polymerase, domain 2"/>
    <property type="match status" value="1"/>
</dbReference>
<keyword evidence="3" id="KW-1185">Reference proteome</keyword>
<dbReference type="CDD" id="cd05403">
    <property type="entry name" value="NT_KNTase_like"/>
    <property type="match status" value="1"/>
</dbReference>
<gene>
    <name evidence="2" type="ORF">WOB96_04295</name>
</gene>
<dbReference type="InterPro" id="IPR043519">
    <property type="entry name" value="NT_sf"/>
</dbReference>
<dbReference type="InterPro" id="IPR002934">
    <property type="entry name" value="Polymerase_NTP_transf_dom"/>
</dbReference>
<dbReference type="EMBL" id="JBBPCO010000003">
    <property type="protein sequence ID" value="MEK8088979.1"/>
    <property type="molecule type" value="Genomic_DNA"/>
</dbReference>
<sequence length="99" mass="11260">MRLTPEQIATIRATACEAFGPEARVWLFGSRLDDHLRGGDLDLLISSDTNIPDRERKRLRFVARLQLRMGDQPIDALVLDPCVPRQPIHERALYEGVPL</sequence>
<accession>A0ABU9D6E8</accession>